<dbReference type="AlphaFoldDB" id="A0AA96V1R3"/>
<keyword evidence="1" id="KW-0472">Membrane</keyword>
<keyword evidence="4" id="KW-1185">Reference proteome</keyword>
<reference evidence="3 4" key="1">
    <citation type="submission" date="2023-07" db="EMBL/GenBank/DDBJ databases">
        <title>Closed genoem sequence of Methanomicrococcus sp. Hf6.</title>
        <authorList>
            <person name="Poehlein A."/>
            <person name="Protasov E."/>
            <person name="Platt K."/>
            <person name="Reeh H."/>
            <person name="Daniel R."/>
            <person name="Brune A."/>
        </authorList>
    </citation>
    <scope>NUCLEOTIDE SEQUENCE [LARGE SCALE GENOMIC DNA]</scope>
    <source>
        <strain evidence="3 4">Hf6</strain>
    </source>
</reference>
<sequence>MIFKKQGLVLILLVAAMLLTGVAAADDFGPADELSGIEINQSNYQTILPNIGILNEYPLNGYYVLTENITISETSETSETEWTPIGSYGNEFTGTFDGQNYTIIFENDVIFKRDSESDSDLDSDSDSDSKIHKKDGYGLFGNAKSAVFKNLNLVVHNMTVEYLKTAETVDESLYGGDSETAFRPAFGSLVGQMQGTDENRGQIINCRVVGASDNAGAAISGYSHVGGLVGVSSYSDFENSSSSVNVKSDTFYAGGLVSMINGGSLERCYATGNVTADTIAGGFAGVIYNGAFSECFSVGNVTANKTIAGGLIGLISIPATSSDLIPKVSVQNSYTTSIVKAEDIAGGFVGKVLIDNDAADAGATVIFSDNYAAGNVNSDGSVKGGFAGIAESSDDSKWEIDNSNLYDILAENGYGTYVPATEMREKQTFIGNDWELFDMVWFVNEGYDTPRFAWQIFVTYAPGMAFEDAENMPEPLIFVTNGPGTVFEIINTDPVWKEITFLGWLDGFSDDETVYLAGEELIVGSNVTLFATWDIGFDVPDGSIIDIGSDLKSDSSSGTGSAKIIDKIFSNDNSNEGSGIMNTFILDLDGPAGNLIRSAMSLGIFAVLGMLIFTVYYGYRQVKKEE</sequence>
<keyword evidence="1" id="KW-0812">Transmembrane</keyword>
<dbReference type="EMBL" id="CP131059">
    <property type="protein sequence ID" value="WNY24250.1"/>
    <property type="molecule type" value="Genomic_DNA"/>
</dbReference>
<dbReference type="GeneID" id="85196187"/>
<dbReference type="InterPro" id="IPR011493">
    <property type="entry name" value="GLUG"/>
</dbReference>
<feature type="transmembrane region" description="Helical" evidence="1">
    <location>
        <begin position="599"/>
        <end position="619"/>
    </location>
</feature>
<proteinExistence type="predicted"/>
<dbReference type="Proteomes" id="UP001302978">
    <property type="component" value="Chromosome"/>
</dbReference>
<dbReference type="Pfam" id="PF07581">
    <property type="entry name" value="Glug"/>
    <property type="match status" value="1"/>
</dbReference>
<evidence type="ECO:0000259" key="2">
    <source>
        <dbReference type="Pfam" id="PF07581"/>
    </source>
</evidence>
<dbReference type="RefSeq" id="WP_316557430.1">
    <property type="nucleotide sequence ID" value="NZ_CP131059.1"/>
</dbReference>
<evidence type="ECO:0000313" key="4">
    <source>
        <dbReference type="Proteomes" id="UP001302978"/>
    </source>
</evidence>
<evidence type="ECO:0000256" key="1">
    <source>
        <dbReference type="SAM" id="Phobius"/>
    </source>
</evidence>
<protein>
    <recommendedName>
        <fullName evidence="2">GLUG domain-containing protein</fullName>
    </recommendedName>
</protein>
<dbReference type="Gene3D" id="2.160.20.110">
    <property type="match status" value="1"/>
</dbReference>
<feature type="domain" description="GLUG" evidence="2">
    <location>
        <begin position="221"/>
        <end position="246"/>
    </location>
</feature>
<dbReference type="KEGG" id="mehf:MmiHf6_15800"/>
<organism evidence="3 4">
    <name type="scientific">Methanimicrococcus hongohii</name>
    <dbReference type="NCBI Taxonomy" id="3028295"/>
    <lineage>
        <taxon>Archaea</taxon>
        <taxon>Methanobacteriati</taxon>
        <taxon>Methanobacteriota</taxon>
        <taxon>Stenosarchaea group</taxon>
        <taxon>Methanomicrobia</taxon>
        <taxon>Methanosarcinales</taxon>
        <taxon>Methanosarcinaceae</taxon>
        <taxon>Methanimicrococcus</taxon>
    </lineage>
</organism>
<keyword evidence="1" id="KW-1133">Transmembrane helix</keyword>
<name>A0AA96V1R3_9EURY</name>
<accession>A0AA96V1R3</accession>
<gene>
    <name evidence="3" type="ORF">MmiHf6_15800</name>
</gene>
<evidence type="ECO:0000313" key="3">
    <source>
        <dbReference type="EMBL" id="WNY24250.1"/>
    </source>
</evidence>